<dbReference type="InterPro" id="IPR018356">
    <property type="entry name" value="Tscrpt_reg_HTH_DeoR_CS"/>
</dbReference>
<dbReference type="PANTHER" id="PTHR30363:SF44">
    <property type="entry name" value="AGA OPERON TRANSCRIPTIONAL REPRESSOR-RELATED"/>
    <property type="match status" value="1"/>
</dbReference>
<proteinExistence type="predicted"/>
<evidence type="ECO:0000256" key="1">
    <source>
        <dbReference type="ARBA" id="ARBA00023015"/>
    </source>
</evidence>
<evidence type="ECO:0000313" key="5">
    <source>
        <dbReference type="EMBL" id="KGM97845.1"/>
    </source>
</evidence>
<keyword evidence="3" id="KW-0804">Transcription</keyword>
<reference evidence="5 6" key="1">
    <citation type="submission" date="2014-01" db="EMBL/GenBank/DDBJ databases">
        <title>Plasmidome dynamics in the species complex Clostridium novyi sensu lato converts strains of independent lineages into distinctly different pathogens.</title>
        <authorList>
            <person name="Skarin H."/>
            <person name="Segerman B."/>
        </authorList>
    </citation>
    <scope>NUCLEOTIDE SEQUENCE [LARGE SCALE GENOMIC DNA]</scope>
    <source>
        <strain evidence="5 6">4552</strain>
    </source>
</reference>
<dbReference type="InterPro" id="IPR037171">
    <property type="entry name" value="NagB/RpiA_transferase-like"/>
</dbReference>
<dbReference type="InterPro" id="IPR050313">
    <property type="entry name" value="Carb_Metab_HTH_regulators"/>
</dbReference>
<organism evidence="5 6">
    <name type="scientific">Clostridium novyi A str. 4552</name>
    <dbReference type="NCBI Taxonomy" id="1444289"/>
    <lineage>
        <taxon>Bacteria</taxon>
        <taxon>Bacillati</taxon>
        <taxon>Bacillota</taxon>
        <taxon>Clostridia</taxon>
        <taxon>Eubacteriales</taxon>
        <taxon>Clostridiaceae</taxon>
        <taxon>Clostridium</taxon>
    </lineage>
</organism>
<evidence type="ECO:0000313" key="6">
    <source>
        <dbReference type="Proteomes" id="UP000030012"/>
    </source>
</evidence>
<dbReference type="RefSeq" id="WP_039252751.1">
    <property type="nucleotide sequence ID" value="NZ_JENJ01000006.1"/>
</dbReference>
<dbReference type="PRINTS" id="PR00037">
    <property type="entry name" value="HTHLACR"/>
</dbReference>
<dbReference type="AlphaFoldDB" id="A0A0A0IE02"/>
<dbReference type="InterPro" id="IPR036388">
    <property type="entry name" value="WH-like_DNA-bd_sf"/>
</dbReference>
<dbReference type="Pfam" id="PF08220">
    <property type="entry name" value="HTH_DeoR"/>
    <property type="match status" value="1"/>
</dbReference>
<dbReference type="Proteomes" id="UP000030012">
    <property type="component" value="Unassembled WGS sequence"/>
</dbReference>
<dbReference type="EMBL" id="JENJ01000006">
    <property type="protein sequence ID" value="KGM97845.1"/>
    <property type="molecule type" value="Genomic_DNA"/>
</dbReference>
<dbReference type="GO" id="GO:0003700">
    <property type="term" value="F:DNA-binding transcription factor activity"/>
    <property type="evidence" value="ECO:0007669"/>
    <property type="project" value="InterPro"/>
</dbReference>
<feature type="domain" description="HTH deoR-type" evidence="4">
    <location>
        <begin position="3"/>
        <end position="58"/>
    </location>
</feature>
<dbReference type="SMART" id="SM00420">
    <property type="entry name" value="HTH_DEOR"/>
    <property type="match status" value="1"/>
</dbReference>
<dbReference type="OrthoDB" id="9797223at2"/>
<dbReference type="SUPFAM" id="SSF46785">
    <property type="entry name" value="Winged helix' DNA-binding domain"/>
    <property type="match status" value="1"/>
</dbReference>
<gene>
    <name evidence="5" type="ORF">Z968_02275</name>
</gene>
<dbReference type="SUPFAM" id="SSF100950">
    <property type="entry name" value="NagB/RpiA/CoA transferase-like"/>
    <property type="match status" value="1"/>
</dbReference>
<evidence type="ECO:0000256" key="2">
    <source>
        <dbReference type="ARBA" id="ARBA00023125"/>
    </source>
</evidence>
<dbReference type="Gene3D" id="1.10.10.10">
    <property type="entry name" value="Winged helix-like DNA-binding domain superfamily/Winged helix DNA-binding domain"/>
    <property type="match status" value="1"/>
</dbReference>
<dbReference type="PANTHER" id="PTHR30363">
    <property type="entry name" value="HTH-TYPE TRANSCRIPTIONAL REGULATOR SRLR-RELATED"/>
    <property type="match status" value="1"/>
</dbReference>
<dbReference type="PROSITE" id="PS51000">
    <property type="entry name" value="HTH_DEOR_2"/>
    <property type="match status" value="1"/>
</dbReference>
<dbReference type="GO" id="GO:0003677">
    <property type="term" value="F:DNA binding"/>
    <property type="evidence" value="ECO:0007669"/>
    <property type="project" value="UniProtKB-KW"/>
</dbReference>
<keyword evidence="1" id="KW-0805">Transcription regulation</keyword>
<evidence type="ECO:0000256" key="3">
    <source>
        <dbReference type="ARBA" id="ARBA00023163"/>
    </source>
</evidence>
<dbReference type="InterPro" id="IPR036390">
    <property type="entry name" value="WH_DNA-bd_sf"/>
</dbReference>
<sequence length="257" mass="29316">MLKIDRQNKIEQILREQGSILISKLSEKLHCSEETIRRDLREMEMQNKLKRIHGGAYLPEKYDKSVPIEIRESLFNTEKKRMASYVISTYIEDNDVIMLDSSTTCLKLAQGLLNSDKHITIITNSLKICNVFNNNSSSHIKLTCVGGDLCTRTSSFSGYKTTEALQSFLADKSFISCPSVDLTHGLVDNNLNDSMIRATILEQSRLHFLIVDHTKFSETANVKFSELNNIDVLVTDKKLSPEWTKKCLELNLKIDYC</sequence>
<dbReference type="PROSITE" id="PS00894">
    <property type="entry name" value="HTH_DEOR_1"/>
    <property type="match status" value="1"/>
</dbReference>
<evidence type="ECO:0000259" key="4">
    <source>
        <dbReference type="PROSITE" id="PS51000"/>
    </source>
</evidence>
<dbReference type="Gene3D" id="3.40.50.1360">
    <property type="match status" value="1"/>
</dbReference>
<comment type="caution">
    <text evidence="5">The sequence shown here is derived from an EMBL/GenBank/DDBJ whole genome shotgun (WGS) entry which is preliminary data.</text>
</comment>
<name>A0A0A0IE02_CLONO</name>
<protein>
    <recommendedName>
        <fullName evidence="4">HTH deoR-type domain-containing protein</fullName>
    </recommendedName>
</protein>
<dbReference type="SMART" id="SM01134">
    <property type="entry name" value="DeoRC"/>
    <property type="match status" value="1"/>
</dbReference>
<dbReference type="InterPro" id="IPR014036">
    <property type="entry name" value="DeoR-like_C"/>
</dbReference>
<dbReference type="InterPro" id="IPR001034">
    <property type="entry name" value="DeoR_HTH"/>
</dbReference>
<accession>A0A0A0IE02</accession>
<dbReference type="Pfam" id="PF00455">
    <property type="entry name" value="DeoRC"/>
    <property type="match status" value="1"/>
</dbReference>
<keyword evidence="2" id="KW-0238">DNA-binding</keyword>